<keyword evidence="1" id="KW-1133">Transmembrane helix</keyword>
<feature type="transmembrane region" description="Helical" evidence="1">
    <location>
        <begin position="40"/>
        <end position="62"/>
    </location>
</feature>
<sequence length="276" mass="29161">MSTVTAPPAPTTTAFRGRVTQARVARAEWTKLWSLRSTRWSLLFAVVAMVALGIGISAVQMSRWGSMSAHDRAVYDSIDTGVGGYHLAQLAIGVLGVLVISGEYSTGMIRSSLMAVPKRLPVLWAKLGVFTAVTFVLMLVSTFISFFAVQAIVTQHHQQHAIGDPHALRAVVGTALFLTVLGALGVGLGALVRNTAGGIASFVGLLFVLPGVTALLPHSLADTINPYLPLNAGFTVTTSTFENSHHLSTWGGFAVFCVYTAVVIAAAAVQMVRRDA</sequence>
<organism evidence="2 3">
    <name type="scientific">Paraconexibacter antarcticus</name>
    <dbReference type="NCBI Taxonomy" id="2949664"/>
    <lineage>
        <taxon>Bacteria</taxon>
        <taxon>Bacillati</taxon>
        <taxon>Actinomycetota</taxon>
        <taxon>Thermoleophilia</taxon>
        <taxon>Solirubrobacterales</taxon>
        <taxon>Paraconexibacteraceae</taxon>
        <taxon>Paraconexibacter</taxon>
    </lineage>
</organism>
<feature type="transmembrane region" description="Helical" evidence="1">
    <location>
        <begin position="167"/>
        <end position="192"/>
    </location>
</feature>
<proteinExistence type="predicted"/>
<keyword evidence="1" id="KW-0472">Membrane</keyword>
<evidence type="ECO:0000313" key="2">
    <source>
        <dbReference type="EMBL" id="UTI66264.1"/>
    </source>
</evidence>
<evidence type="ECO:0000313" key="3">
    <source>
        <dbReference type="Proteomes" id="UP001056035"/>
    </source>
</evidence>
<dbReference type="PANTHER" id="PTHR37305:SF1">
    <property type="entry name" value="MEMBRANE PROTEIN"/>
    <property type="match status" value="1"/>
</dbReference>
<dbReference type="RefSeq" id="WP_254572936.1">
    <property type="nucleotide sequence ID" value="NZ_CP098502.1"/>
</dbReference>
<feature type="transmembrane region" description="Helical" evidence="1">
    <location>
        <begin position="199"/>
        <end position="220"/>
    </location>
</feature>
<dbReference type="Pfam" id="PF12679">
    <property type="entry name" value="ABC2_membrane_2"/>
    <property type="match status" value="1"/>
</dbReference>
<feature type="transmembrane region" description="Helical" evidence="1">
    <location>
        <begin position="250"/>
        <end position="272"/>
    </location>
</feature>
<protein>
    <submittedName>
        <fullName evidence="2">ABC transporter permease subunit</fullName>
    </submittedName>
</protein>
<dbReference type="PANTHER" id="PTHR37305">
    <property type="entry name" value="INTEGRAL MEMBRANE PROTEIN-RELATED"/>
    <property type="match status" value="1"/>
</dbReference>
<keyword evidence="3" id="KW-1185">Reference proteome</keyword>
<name>A0ABY5E0C4_9ACTN</name>
<reference evidence="2 3" key="1">
    <citation type="submission" date="2022-06" db="EMBL/GenBank/DDBJ databases">
        <title>Paraconexibacter antarcticus.</title>
        <authorList>
            <person name="Kim C.S."/>
        </authorList>
    </citation>
    <scope>NUCLEOTIDE SEQUENCE [LARGE SCALE GENOMIC DNA]</scope>
    <source>
        <strain evidence="2 3">02-257</strain>
    </source>
</reference>
<dbReference type="EMBL" id="CP098502">
    <property type="protein sequence ID" value="UTI66264.1"/>
    <property type="molecule type" value="Genomic_DNA"/>
</dbReference>
<accession>A0ABY5E0C4</accession>
<keyword evidence="1" id="KW-0812">Transmembrane</keyword>
<dbReference type="Proteomes" id="UP001056035">
    <property type="component" value="Chromosome"/>
</dbReference>
<feature type="transmembrane region" description="Helical" evidence="1">
    <location>
        <begin position="123"/>
        <end position="147"/>
    </location>
</feature>
<feature type="transmembrane region" description="Helical" evidence="1">
    <location>
        <begin position="82"/>
        <end position="102"/>
    </location>
</feature>
<evidence type="ECO:0000256" key="1">
    <source>
        <dbReference type="SAM" id="Phobius"/>
    </source>
</evidence>
<gene>
    <name evidence="2" type="ORF">NBH00_08670</name>
</gene>